<evidence type="ECO:0000259" key="8">
    <source>
        <dbReference type="Pfam" id="PF02837"/>
    </source>
</evidence>
<dbReference type="Pfam" id="PF02836">
    <property type="entry name" value="Glyco_hydro_2_C"/>
    <property type="match status" value="1"/>
</dbReference>
<evidence type="ECO:0000256" key="1">
    <source>
        <dbReference type="ARBA" id="ARBA00007401"/>
    </source>
</evidence>
<evidence type="ECO:0000259" key="6">
    <source>
        <dbReference type="Pfam" id="PF00703"/>
    </source>
</evidence>
<dbReference type="InterPro" id="IPR051913">
    <property type="entry name" value="GH2_Domain-Containing"/>
</dbReference>
<accession>A0A2W4YVH3</accession>
<dbReference type="InterPro" id="IPR013783">
    <property type="entry name" value="Ig-like_fold"/>
</dbReference>
<dbReference type="Gene3D" id="2.60.40.10">
    <property type="entry name" value="Immunoglobulins"/>
    <property type="match status" value="3"/>
</dbReference>
<keyword evidence="3" id="KW-0326">Glycosidase</keyword>
<dbReference type="InterPro" id="IPR006103">
    <property type="entry name" value="Glyco_hydro_2_cat"/>
</dbReference>
<feature type="domain" description="Glycosyl hydrolases family 2 sugar binding" evidence="8">
    <location>
        <begin position="129"/>
        <end position="225"/>
    </location>
</feature>
<comment type="similarity">
    <text evidence="1">Belongs to the glycosyl hydrolase 2 family.</text>
</comment>
<evidence type="ECO:0000256" key="2">
    <source>
        <dbReference type="ARBA" id="ARBA00022801"/>
    </source>
</evidence>
<dbReference type="NCBIfam" id="NF041462">
    <property type="entry name" value="GalA"/>
    <property type="match status" value="1"/>
</dbReference>
<dbReference type="SUPFAM" id="SSF49785">
    <property type="entry name" value="Galactose-binding domain-like"/>
    <property type="match status" value="1"/>
</dbReference>
<gene>
    <name evidence="11" type="ORF">DI632_14250</name>
</gene>
<dbReference type="InterPro" id="IPR006311">
    <property type="entry name" value="TAT_signal"/>
</dbReference>
<keyword evidence="2" id="KW-0378">Hydrolase</keyword>
<dbReference type="Gene3D" id="2.60.120.260">
    <property type="entry name" value="Galactose-binding domain-like"/>
    <property type="match status" value="1"/>
</dbReference>
<evidence type="ECO:0000259" key="10">
    <source>
        <dbReference type="Pfam" id="PF18565"/>
    </source>
</evidence>
<dbReference type="Pfam" id="PF16355">
    <property type="entry name" value="DUF4982"/>
    <property type="match status" value="1"/>
</dbReference>
<dbReference type="InterPro" id="IPR006101">
    <property type="entry name" value="Glyco_hydro_2"/>
</dbReference>
<dbReference type="InterPro" id="IPR008979">
    <property type="entry name" value="Galactose-bd-like_sf"/>
</dbReference>
<feature type="domain" description="Glycoside hydrolase family 2" evidence="10">
    <location>
        <begin position="717"/>
        <end position="817"/>
    </location>
</feature>
<dbReference type="Gene3D" id="3.20.20.80">
    <property type="entry name" value="Glycosidases"/>
    <property type="match status" value="1"/>
</dbReference>
<dbReference type="InterPro" id="IPR040605">
    <property type="entry name" value="Glyco_hydro2_dom5"/>
</dbReference>
<dbReference type="Pfam" id="PF02837">
    <property type="entry name" value="Glyco_hydro_2_N"/>
    <property type="match status" value="1"/>
</dbReference>
<evidence type="ECO:0000313" key="11">
    <source>
        <dbReference type="EMBL" id="PZO73684.1"/>
    </source>
</evidence>
<dbReference type="GO" id="GO:0004553">
    <property type="term" value="F:hydrolase activity, hydrolyzing O-glycosyl compounds"/>
    <property type="evidence" value="ECO:0007669"/>
    <property type="project" value="InterPro"/>
</dbReference>
<feature type="domain" description="Glycoside hydrolase family 2 catalytic" evidence="7">
    <location>
        <begin position="346"/>
        <end position="519"/>
    </location>
</feature>
<dbReference type="PANTHER" id="PTHR42732">
    <property type="entry name" value="BETA-GALACTOSIDASE"/>
    <property type="match status" value="1"/>
</dbReference>
<dbReference type="Proteomes" id="UP000248614">
    <property type="component" value="Unassembled WGS sequence"/>
</dbReference>
<protein>
    <submittedName>
        <fullName evidence="11">Beta-galactosidase</fullName>
    </submittedName>
</protein>
<feature type="compositionally biased region" description="Polar residues" evidence="4">
    <location>
        <begin position="861"/>
        <end position="874"/>
    </location>
</feature>
<reference evidence="11 12" key="1">
    <citation type="submission" date="2017-08" db="EMBL/GenBank/DDBJ databases">
        <title>Infants hospitalized years apart are colonized by the same room-sourced microbial strains.</title>
        <authorList>
            <person name="Brooks B."/>
            <person name="Olm M.R."/>
            <person name="Firek B.A."/>
            <person name="Baker R."/>
            <person name="Thomas B.C."/>
            <person name="Morowitz M.J."/>
            <person name="Banfield J.F."/>
        </authorList>
    </citation>
    <scope>NUCLEOTIDE SEQUENCE [LARGE SCALE GENOMIC DNA]</scope>
    <source>
        <strain evidence="11">S2_018_000_R3_110</strain>
    </source>
</reference>
<evidence type="ECO:0000259" key="7">
    <source>
        <dbReference type="Pfam" id="PF02836"/>
    </source>
</evidence>
<dbReference type="InterPro" id="IPR017853">
    <property type="entry name" value="GH"/>
</dbReference>
<comment type="caution">
    <text evidence="11">The sequence shown here is derived from an EMBL/GenBank/DDBJ whole genome shotgun (WGS) entry which is preliminary data.</text>
</comment>
<dbReference type="PRINTS" id="PR00132">
    <property type="entry name" value="GLHYDRLASE2"/>
</dbReference>
<keyword evidence="5" id="KW-0732">Signal</keyword>
<proteinExistence type="inferred from homology"/>
<dbReference type="PROSITE" id="PS51318">
    <property type="entry name" value="TAT"/>
    <property type="match status" value="1"/>
</dbReference>
<name>A0A2W4YVH3_9SPHN</name>
<dbReference type="Pfam" id="PF00703">
    <property type="entry name" value="Glyco_hydro_2"/>
    <property type="match status" value="1"/>
</dbReference>
<feature type="region of interest" description="Disordered" evidence="4">
    <location>
        <begin position="851"/>
        <end position="880"/>
    </location>
</feature>
<dbReference type="GO" id="GO:0005975">
    <property type="term" value="P:carbohydrate metabolic process"/>
    <property type="evidence" value="ECO:0007669"/>
    <property type="project" value="InterPro"/>
</dbReference>
<evidence type="ECO:0000256" key="4">
    <source>
        <dbReference type="SAM" id="MobiDB-lite"/>
    </source>
</evidence>
<dbReference type="Pfam" id="PF18565">
    <property type="entry name" value="Glyco_hydro2_C5"/>
    <property type="match status" value="1"/>
</dbReference>
<organism evidence="11 12">
    <name type="scientific">Sphingomonas hengshuiensis</name>
    <dbReference type="NCBI Taxonomy" id="1609977"/>
    <lineage>
        <taxon>Bacteria</taxon>
        <taxon>Pseudomonadati</taxon>
        <taxon>Pseudomonadota</taxon>
        <taxon>Alphaproteobacteria</taxon>
        <taxon>Sphingomonadales</taxon>
        <taxon>Sphingomonadaceae</taxon>
        <taxon>Sphingomonas</taxon>
    </lineage>
</organism>
<dbReference type="InterPro" id="IPR006104">
    <property type="entry name" value="Glyco_hydro_2_N"/>
</dbReference>
<dbReference type="InterPro" id="IPR006102">
    <property type="entry name" value="Ig-like_GH2"/>
</dbReference>
<dbReference type="InterPro" id="IPR032311">
    <property type="entry name" value="DUF4982"/>
</dbReference>
<dbReference type="InterPro" id="IPR048230">
    <property type="entry name" value="GalA-like"/>
</dbReference>
<evidence type="ECO:0000313" key="12">
    <source>
        <dbReference type="Proteomes" id="UP000248614"/>
    </source>
</evidence>
<dbReference type="InterPro" id="IPR036156">
    <property type="entry name" value="Beta-gal/glucu_dom_sf"/>
</dbReference>
<sequence>MGRRALLAGTAGTLTAAALPAPAAPQGVSAGGLLHGLSPRPGLPERLPVEDPLRILLSNGWLFHEGDIPSPPPVTHDETYTNAKAGNARGAAAMEYDDSDWAPVTVPHDWASAQGFVETANVSQGYRPRGIGWYRRTLRLDPADRGKRLELHFGAIATAATIWINGSVVARNFSGYNAIDIDLTPFARFGDELNVIAIRVDATAMEGWWYEGAGIYRHVWLAKRPPLSIATDGVHCDPRRADDGGWRVPVSVSLESIARTAAKADVLVDLLDPAGRVVGSARAQAELQPLGQARVALSLPVAEPRRWSIETPTLYTVRVRTDAPGGGDERRIAIGFRTIRFDAQAGFFLNEQPVKLKGVCLHQDHAGVGVAVPDALLEWRLQRMKDTGVNAIRCSHNAQAPEFYRLCDRMGFVVMDENRIFNPAPENMAQLEWLVRAHRNHPCIVLWSVFNEEPMQGTEAGVEMVRRMAARVHALDGSRPVTAAMNGSFYDPQNVSSVVDVMGFNYYQGDYDKFHAQNPAKPSTSSEDTSAFMTRGAYATDRAAHVMSSMDTEAAPWGATHRNAWAAIARRRFIAGGFVWTGFDYHGEPTPFTWPTIASFFGILDLCGFPKTAYDIHRAHWIDDRAVVGIAPHWTWPGKEGGPGKEGQPVELLVTSNAERVRVVLNGRMVGEAAVDRIRGNMFTIAYAPGRLEAVALTGGREVARAVHETAGPAVALRLTPARNQMLGDHEDVVPVTIDAVDAQGRHVPTENRMTRFTVDGATLIGVGNGDPNSHESEKAPQRSLFNGLAQMLVQAGEGRGKVTITASAAGLRPARLVIDRVAATPRPQVAVTPTGAFILGWRRSRSFATAPDPSLAPSPGDNNSWDFTRSGSAATPEAGPSFRLYRAPLPVRRRVVAQGGTLGFARIEGRATVYVDGRQVAVKRDFAGGPLEVAVPPGAKAVAVLVEAAPNARSGLTGAVRLAPR</sequence>
<dbReference type="AlphaFoldDB" id="A0A2W4YVH3"/>
<dbReference type="PANTHER" id="PTHR42732:SF1">
    <property type="entry name" value="BETA-MANNOSIDASE"/>
    <property type="match status" value="1"/>
</dbReference>
<feature type="domain" description="Glycoside hydrolase family 2 immunoglobulin-like beta-sandwich" evidence="6">
    <location>
        <begin position="233"/>
        <end position="337"/>
    </location>
</feature>
<dbReference type="EMBL" id="QFNF01000048">
    <property type="protein sequence ID" value="PZO73684.1"/>
    <property type="molecule type" value="Genomic_DNA"/>
</dbReference>
<feature type="chain" id="PRO_5016013879" evidence="5">
    <location>
        <begin position="24"/>
        <end position="966"/>
    </location>
</feature>
<feature type="signal peptide" evidence="5">
    <location>
        <begin position="1"/>
        <end position="23"/>
    </location>
</feature>
<evidence type="ECO:0000256" key="5">
    <source>
        <dbReference type="SAM" id="SignalP"/>
    </source>
</evidence>
<evidence type="ECO:0000256" key="3">
    <source>
        <dbReference type="ARBA" id="ARBA00023295"/>
    </source>
</evidence>
<dbReference type="SUPFAM" id="SSF51445">
    <property type="entry name" value="(Trans)glycosidases"/>
    <property type="match status" value="1"/>
</dbReference>
<dbReference type="SUPFAM" id="SSF49303">
    <property type="entry name" value="beta-Galactosidase/glucuronidase domain"/>
    <property type="match status" value="1"/>
</dbReference>
<feature type="domain" description="DUF4982" evidence="9">
    <location>
        <begin position="647"/>
        <end position="704"/>
    </location>
</feature>
<evidence type="ECO:0000259" key="9">
    <source>
        <dbReference type="Pfam" id="PF16355"/>
    </source>
</evidence>